<accession>A0A5C2SFC8</accession>
<dbReference type="EMBL" id="ML122260">
    <property type="protein sequence ID" value="RPD61967.1"/>
    <property type="molecule type" value="Genomic_DNA"/>
</dbReference>
<dbReference type="AlphaFoldDB" id="A0A5C2SFC8"/>
<evidence type="ECO:0000313" key="2">
    <source>
        <dbReference type="EMBL" id="RPD61967.1"/>
    </source>
</evidence>
<gene>
    <name evidence="2" type="ORF">L227DRAFT_523560</name>
</gene>
<protein>
    <recommendedName>
        <fullName evidence="4">KOW domain-containing protein</fullName>
    </recommendedName>
</protein>
<reference evidence="2" key="1">
    <citation type="journal article" date="2018" name="Genome Biol. Evol.">
        <title>Genomics and development of Lentinus tigrinus, a white-rot wood-decaying mushroom with dimorphic fruiting bodies.</title>
        <authorList>
            <person name="Wu B."/>
            <person name="Xu Z."/>
            <person name="Knudson A."/>
            <person name="Carlson A."/>
            <person name="Chen N."/>
            <person name="Kovaka S."/>
            <person name="LaButti K."/>
            <person name="Lipzen A."/>
            <person name="Pennachio C."/>
            <person name="Riley R."/>
            <person name="Schakwitz W."/>
            <person name="Umezawa K."/>
            <person name="Ohm R.A."/>
            <person name="Grigoriev I.V."/>
            <person name="Nagy L.G."/>
            <person name="Gibbons J."/>
            <person name="Hibbett D."/>
        </authorList>
    </citation>
    <scope>NUCLEOTIDE SEQUENCE [LARGE SCALE GENOMIC DNA]</scope>
    <source>
        <strain evidence="2">ALCF2SS1-6</strain>
    </source>
</reference>
<evidence type="ECO:0000256" key="1">
    <source>
        <dbReference type="SAM" id="MobiDB-lite"/>
    </source>
</evidence>
<evidence type="ECO:0000313" key="3">
    <source>
        <dbReference type="Proteomes" id="UP000313359"/>
    </source>
</evidence>
<proteinExistence type="predicted"/>
<feature type="region of interest" description="Disordered" evidence="1">
    <location>
        <begin position="331"/>
        <end position="375"/>
    </location>
</feature>
<organism evidence="2 3">
    <name type="scientific">Lentinus tigrinus ALCF2SS1-6</name>
    <dbReference type="NCBI Taxonomy" id="1328759"/>
    <lineage>
        <taxon>Eukaryota</taxon>
        <taxon>Fungi</taxon>
        <taxon>Dikarya</taxon>
        <taxon>Basidiomycota</taxon>
        <taxon>Agaricomycotina</taxon>
        <taxon>Agaricomycetes</taxon>
        <taxon>Polyporales</taxon>
        <taxon>Polyporaceae</taxon>
        <taxon>Lentinus</taxon>
    </lineage>
</organism>
<dbReference type="Proteomes" id="UP000313359">
    <property type="component" value="Unassembled WGS sequence"/>
</dbReference>
<evidence type="ECO:0008006" key="4">
    <source>
        <dbReference type="Google" id="ProtNLM"/>
    </source>
</evidence>
<sequence length="375" mass="43039">MSITARELAYAAKTQIFTRDFRHLLPVPRFLIRGPFLPGQSRPKDTKLKDRIKYWNIVPGDFVKLRGDSKGTVHEVHKINKLTNRVILKREINKAGYVPDAQSGTGVSVPYSQCQLLVGKYEYPPEGSSTDPKVQNVFATRLTMSQPYFNRKGGYWIWRRYAVNTSPKLPNYSAEKFSSIRIPWPKTTAVTRPEPSAYDTVEAVVNEVTYTPPPLPSTLMSPAPRVPSEHEYITSLSKPEKVSLPRESPVEVNLQKELSNPHGRAKKQARWQAHQARTKALLQEYIQAEYANLAGRTRREARAEATWKWQQRLAQDRKEELKRRWRNRGAEARLERKAQRKARKMAKRNEKLRNLVLADEPNQFVPSSSKPTASA</sequence>
<dbReference type="OrthoDB" id="359154at2759"/>
<dbReference type="STRING" id="1328759.A0A5C2SFC8"/>
<keyword evidence="3" id="KW-1185">Reference proteome</keyword>
<dbReference type="Pfam" id="PF22682">
    <property type="entry name" value="Ribosomal_uL24m-like"/>
    <property type="match status" value="1"/>
</dbReference>
<feature type="compositionally biased region" description="Polar residues" evidence="1">
    <location>
        <begin position="364"/>
        <end position="375"/>
    </location>
</feature>
<name>A0A5C2SFC8_9APHY</name>